<evidence type="ECO:0000259" key="4">
    <source>
        <dbReference type="Pfam" id="PF21771"/>
    </source>
</evidence>
<sequence length="763" mass="86393">MRTEKERVVKLHEVLKKKMQILEGDKRTLDEQATALKLETAASEREIDTLKQQAENDKRQIESLLRERDLLSKNLLNADATAKKHADHAKRQLTHCEHLEKEVDGFRRECQQLQQKVETLEAERDRYGHTLNKSNQKYLESLEQLKNEELRVADLQRSIGEQQAKLAAQKTLYEAVRSDRNLFSRNLIASLDEMTELKHKFKLMFQQVGQLKEEIKTKDAGLLKQHFEHRRITSENEKLKDDLGKAEKKLSSLEQIIAAQKHILAERDMLGTQLLKRNQELSLLYEKERLKEIKEWSRQCLAFRRELRNLEGGVAEVESLKREILQLQKELLQERTKVRALTEALATPMNVHRWRRLEGTDPAKVELVIERDLQIQEREKLFVQLKDVRTKTKQLRAAVSELQVLHKESVKFSYIEEKRNEAREQQKQQQLQQQTTSCLRKTTMVEERPTWPFAAPASLFYRRADVSKTQPYWSGRRWNSVQQLSNALRSREGQRYASAGTPEQSAQLQMANSQNFANPTASASSQVGSYQTMLRNGTAAYQTPMAPYEGRSMAPTHPGVNSAAQPQYSEAFNPQVDPEGTRQSVQTSGTGPLPSPGSASNGPTSQYNGGVAANRFNGGRPMTSRPADANIRYPGSGRYTQSGRTISSFSGIASGDPYSSYFSQRRQGNQPTSDQAGSGDAESSSAGSTTEGETQPTETEEGESAEAGSSGRIGGRRVMNPYDLSHIFPDIYQEEQPASYENMTSQSLALLEMTTINSGNDEE</sequence>
<feature type="coiled-coil region" evidence="2">
    <location>
        <begin position="229"/>
        <end position="256"/>
    </location>
</feature>
<dbReference type="GeneID" id="60403898"/>
<keyword evidence="1 2" id="KW-0175">Coiled coil</keyword>
<feature type="region of interest" description="Disordered" evidence="3">
    <location>
        <begin position="492"/>
        <end position="529"/>
    </location>
</feature>
<feature type="compositionally biased region" description="Polar residues" evidence="3">
    <location>
        <begin position="581"/>
        <end position="590"/>
    </location>
</feature>
<feature type="region of interest" description="Disordered" evidence="3">
    <location>
        <begin position="571"/>
        <end position="718"/>
    </location>
</feature>
<evidence type="ECO:0000256" key="3">
    <source>
        <dbReference type="SAM" id="MobiDB-lite"/>
    </source>
</evidence>
<feature type="compositionally biased region" description="Low complexity" evidence="3">
    <location>
        <begin position="673"/>
        <end position="697"/>
    </location>
</feature>
<dbReference type="InterPro" id="IPR049270">
    <property type="entry name" value="CFAP58_CC"/>
</dbReference>
<proteinExistence type="predicted"/>
<dbReference type="Proteomes" id="UP000030744">
    <property type="component" value="Unassembled WGS sequence"/>
</dbReference>
<dbReference type="PANTHER" id="PTHR32083">
    <property type="entry name" value="CILIA AND FLAGELLA-ASSOCIATED PROTEIN 58-RELATED"/>
    <property type="match status" value="1"/>
</dbReference>
<gene>
    <name evidence="5" type="ORF">EMH_0027900</name>
</gene>
<feature type="compositionally biased region" description="Polar residues" evidence="3">
    <location>
        <begin position="638"/>
        <end position="651"/>
    </location>
</feature>
<evidence type="ECO:0000313" key="5">
    <source>
        <dbReference type="EMBL" id="CDJ35633.1"/>
    </source>
</evidence>
<organism evidence="5 6">
    <name type="scientific">Eimeria mitis</name>
    <dbReference type="NCBI Taxonomy" id="44415"/>
    <lineage>
        <taxon>Eukaryota</taxon>
        <taxon>Sar</taxon>
        <taxon>Alveolata</taxon>
        <taxon>Apicomplexa</taxon>
        <taxon>Conoidasida</taxon>
        <taxon>Coccidia</taxon>
        <taxon>Eucoccidiorida</taxon>
        <taxon>Eimeriorina</taxon>
        <taxon>Eimeriidae</taxon>
        <taxon>Eimeria</taxon>
    </lineage>
</organism>
<dbReference type="OrthoDB" id="264785at2759"/>
<dbReference type="PANTHER" id="PTHR32083:SF0">
    <property type="entry name" value="CILIA AND FLAGELLA-ASSOCIATED PROTEIN 58"/>
    <property type="match status" value="1"/>
</dbReference>
<evidence type="ECO:0000256" key="1">
    <source>
        <dbReference type="ARBA" id="ARBA00023054"/>
    </source>
</evidence>
<reference evidence="5" key="1">
    <citation type="submission" date="2013-10" db="EMBL/GenBank/DDBJ databases">
        <title>Genomic analysis of the causative agents of coccidiosis in chickens.</title>
        <authorList>
            <person name="Reid A.J."/>
            <person name="Blake D."/>
            <person name="Billington K."/>
            <person name="Browne H."/>
            <person name="Dunn M."/>
            <person name="Hung S."/>
            <person name="Kawahara F."/>
            <person name="Miranda-Saavedra D."/>
            <person name="Mourier T."/>
            <person name="Nagra H."/>
            <person name="Otto T.D."/>
            <person name="Rawlings N."/>
            <person name="Sanchez A."/>
            <person name="Sanders M."/>
            <person name="Subramaniam C."/>
            <person name="Tay Y."/>
            <person name="Dear P."/>
            <person name="Doerig C."/>
            <person name="Gruber A."/>
            <person name="Parkinson J."/>
            <person name="Shirley M."/>
            <person name="Wan K.L."/>
            <person name="Berriman M."/>
            <person name="Tomley F."/>
            <person name="Pain A."/>
        </authorList>
    </citation>
    <scope>NUCLEOTIDE SEQUENCE [LARGE SCALE GENOMIC DNA]</scope>
    <source>
        <strain evidence="5">Houghton</strain>
    </source>
</reference>
<feature type="coiled-coil region" evidence="2">
    <location>
        <begin position="310"/>
        <end position="344"/>
    </location>
</feature>
<dbReference type="Pfam" id="PF21771">
    <property type="entry name" value="CFAP58_CC"/>
    <property type="match status" value="1"/>
</dbReference>
<accession>U6KJJ9</accession>
<dbReference type="AlphaFoldDB" id="U6KJJ9"/>
<name>U6KJJ9_9EIME</name>
<reference evidence="5" key="2">
    <citation type="submission" date="2013-10" db="EMBL/GenBank/DDBJ databases">
        <authorList>
            <person name="Aslett M."/>
        </authorList>
    </citation>
    <scope>NUCLEOTIDE SEQUENCE [LARGE SCALE GENOMIC DNA]</scope>
    <source>
        <strain evidence="5">Houghton</strain>
    </source>
</reference>
<feature type="domain" description="Cilia- and flagella-associated protein 58 central coiled coil" evidence="4">
    <location>
        <begin position="50"/>
        <end position="252"/>
    </location>
</feature>
<protein>
    <submittedName>
        <fullName evidence="5">Protein Ccdc146, related</fullName>
    </submittedName>
</protein>
<feature type="compositionally biased region" description="Polar residues" evidence="3">
    <location>
        <begin position="501"/>
        <end position="529"/>
    </location>
</feature>
<keyword evidence="6" id="KW-1185">Reference proteome</keyword>
<evidence type="ECO:0000256" key="2">
    <source>
        <dbReference type="SAM" id="Coils"/>
    </source>
</evidence>
<evidence type="ECO:0000313" key="6">
    <source>
        <dbReference type="Proteomes" id="UP000030744"/>
    </source>
</evidence>
<dbReference type="EMBL" id="HG731838">
    <property type="protein sequence ID" value="CDJ35633.1"/>
    <property type="molecule type" value="Genomic_DNA"/>
</dbReference>
<dbReference type="GO" id="GO:0005856">
    <property type="term" value="C:cytoskeleton"/>
    <property type="evidence" value="ECO:0007669"/>
    <property type="project" value="TreeGrafter"/>
</dbReference>
<feature type="coiled-coil region" evidence="2">
    <location>
        <begin position="12"/>
        <end position="165"/>
    </location>
</feature>
<dbReference type="VEuPathDB" id="ToxoDB:EMH_0027900"/>
<feature type="compositionally biased region" description="Polar residues" evidence="3">
    <location>
        <begin position="660"/>
        <end position="672"/>
    </location>
</feature>
<feature type="compositionally biased region" description="Polar residues" evidence="3">
    <location>
        <begin position="597"/>
        <end position="608"/>
    </location>
</feature>
<dbReference type="RefSeq" id="XP_037877922.1">
    <property type="nucleotide sequence ID" value="XM_038022068.1"/>
</dbReference>